<evidence type="ECO:0000256" key="7">
    <source>
        <dbReference type="ARBA" id="ARBA00023239"/>
    </source>
</evidence>
<organism evidence="13 14">
    <name type="scientific">Enteractinococcus helveticum</name>
    <dbReference type="NCBI Taxonomy" id="1837282"/>
    <lineage>
        <taxon>Bacteria</taxon>
        <taxon>Bacillati</taxon>
        <taxon>Actinomycetota</taxon>
        <taxon>Actinomycetes</taxon>
        <taxon>Micrococcales</taxon>
        <taxon>Micrococcaceae</taxon>
    </lineage>
</organism>
<dbReference type="InterPro" id="IPR029144">
    <property type="entry name" value="Thr_synth_N"/>
</dbReference>
<dbReference type="Gene3D" id="3.40.50.1100">
    <property type="match status" value="2"/>
</dbReference>
<sequence>MQYVSTRGGMAPSNFSDVLLEGLAPDGGLVVPVEIPTVDAATIESWRELTYPQLATEVIGLYWTDIPREDLAELCQAAYGDQFNADDVVPLTPIDQMAALVDLSQGPTLAFKDMAMQFLGEALPYVLKQRDQTLNILGATSGDTGSAAEYAFRSKPNIGVFMLSPKGRMSQFQRAQMYTLTDDNIHNIVIDGVFDDAQNLVKELNGDLDFKAKHSLGTVNSINLGRLIAQSVYYFWAWLRVTTGIPADQREGFSVSFAVPSGNFGNVFSGQLARQMGLPIDTLVLATNENNVLDEFFRSGKYEPRSAANTLATSSPSMDISKASNLERFIYLVLGQDAQALAQAWEQLDSNGTLDLSEHQPRFQQEFGMVSGTSTHEDRVATIRATYEKSKVVIDPHTADGVTVARGYQKPNQPMLVLETAKPEKFTDIVNEALGFEPELLPEYAKLLELGQHTVELGTEAQALREYIALHYV</sequence>
<protein>
    <recommendedName>
        <fullName evidence="4 10">Threonine synthase</fullName>
        <ecNumber evidence="10">4.2.3.1</ecNumber>
    </recommendedName>
</protein>
<gene>
    <name evidence="13" type="ORF">A6F49_07275</name>
</gene>
<dbReference type="Proteomes" id="UP000078292">
    <property type="component" value="Unassembled WGS sequence"/>
</dbReference>
<dbReference type="EC" id="4.2.3.1" evidence="10"/>
<dbReference type="InterPro" id="IPR036052">
    <property type="entry name" value="TrpB-like_PALP_sf"/>
</dbReference>
<dbReference type="InterPro" id="IPR051166">
    <property type="entry name" value="Threonine_Synthase"/>
</dbReference>
<keyword evidence="5" id="KW-0028">Amino-acid biosynthesis</keyword>
<evidence type="ECO:0000313" key="13">
    <source>
        <dbReference type="EMBL" id="OAV62094.1"/>
    </source>
</evidence>
<dbReference type="Gene3D" id="3.90.1380.10">
    <property type="entry name" value="Threonine synthase, N-terminal domain"/>
    <property type="match status" value="1"/>
</dbReference>
<comment type="pathway">
    <text evidence="8">Amino-acid biosynthesis.</text>
</comment>
<evidence type="ECO:0000256" key="1">
    <source>
        <dbReference type="ARBA" id="ARBA00001933"/>
    </source>
</evidence>
<comment type="similarity">
    <text evidence="3">Belongs to the threonine synthase family.</text>
</comment>
<evidence type="ECO:0000256" key="4">
    <source>
        <dbReference type="ARBA" id="ARBA00018679"/>
    </source>
</evidence>
<dbReference type="STRING" id="1837282.A6F49_07275"/>
<name>A0A1B7M140_9MICC</name>
<dbReference type="GO" id="GO:0009088">
    <property type="term" value="P:threonine biosynthetic process"/>
    <property type="evidence" value="ECO:0007669"/>
    <property type="project" value="UniProtKB-UniRule"/>
</dbReference>
<dbReference type="InterPro" id="IPR004450">
    <property type="entry name" value="Thr_synthase-like"/>
</dbReference>
<keyword evidence="6 11" id="KW-0663">Pyridoxal phosphate</keyword>
<accession>A0A1B7M140</accession>
<evidence type="ECO:0000313" key="14">
    <source>
        <dbReference type="Proteomes" id="UP000078292"/>
    </source>
</evidence>
<evidence type="ECO:0000256" key="6">
    <source>
        <dbReference type="ARBA" id="ARBA00022898"/>
    </source>
</evidence>
<comment type="caution">
    <text evidence="13">The sequence shown here is derived from an EMBL/GenBank/DDBJ whole genome shotgun (WGS) entry which is preliminary data.</text>
</comment>
<comment type="catalytic activity">
    <reaction evidence="9">
        <text>O-phospho-L-homoserine + H2O = L-threonine + phosphate</text>
        <dbReference type="Rhea" id="RHEA:10840"/>
        <dbReference type="ChEBI" id="CHEBI:15377"/>
        <dbReference type="ChEBI" id="CHEBI:43474"/>
        <dbReference type="ChEBI" id="CHEBI:57590"/>
        <dbReference type="ChEBI" id="CHEBI:57926"/>
        <dbReference type="EC" id="4.2.3.1"/>
    </reaction>
</comment>
<dbReference type="SUPFAM" id="SSF53686">
    <property type="entry name" value="Tryptophan synthase beta subunit-like PLP-dependent enzymes"/>
    <property type="match status" value="1"/>
</dbReference>
<dbReference type="OrthoDB" id="9778118at2"/>
<dbReference type="InterPro" id="IPR037158">
    <property type="entry name" value="Thr_synth_N_sf"/>
</dbReference>
<evidence type="ECO:0000256" key="5">
    <source>
        <dbReference type="ARBA" id="ARBA00022605"/>
    </source>
</evidence>
<dbReference type="EMBL" id="LXEY01000014">
    <property type="protein sequence ID" value="OAV62094.1"/>
    <property type="molecule type" value="Genomic_DNA"/>
</dbReference>
<dbReference type="Pfam" id="PF14821">
    <property type="entry name" value="Thr_synth_N"/>
    <property type="match status" value="1"/>
</dbReference>
<dbReference type="NCBIfam" id="TIGR00260">
    <property type="entry name" value="thrC"/>
    <property type="match status" value="1"/>
</dbReference>
<evidence type="ECO:0000256" key="3">
    <source>
        <dbReference type="ARBA" id="ARBA00005517"/>
    </source>
</evidence>
<reference evidence="13 14" key="1">
    <citation type="submission" date="2016-04" db="EMBL/GenBank/DDBJ databases">
        <title>First whole genome shotgun sequence of the bacterium Enteractinococcus sp. strain UASWS1574.</title>
        <authorList>
            <person name="Crovadore J."/>
            <person name="Chablais R."/>
            <person name="Lefort F."/>
        </authorList>
    </citation>
    <scope>NUCLEOTIDE SEQUENCE [LARGE SCALE GENOMIC DNA]</scope>
    <source>
        <strain evidence="13 14">UASWS1574</strain>
    </source>
</reference>
<comment type="function">
    <text evidence="2">Catalyzes the gamma-elimination of phosphate from L-phosphohomoserine and the beta-addition of water to produce L-threonine.</text>
</comment>
<evidence type="ECO:0000256" key="9">
    <source>
        <dbReference type="ARBA" id="ARBA00049144"/>
    </source>
</evidence>
<evidence type="ECO:0000256" key="8">
    <source>
        <dbReference type="ARBA" id="ARBA00029440"/>
    </source>
</evidence>
<evidence type="ECO:0000256" key="2">
    <source>
        <dbReference type="ARBA" id="ARBA00003648"/>
    </source>
</evidence>
<proteinExistence type="inferred from homology"/>
<dbReference type="CDD" id="cd01560">
    <property type="entry name" value="Thr-synth_2"/>
    <property type="match status" value="1"/>
</dbReference>
<dbReference type="AlphaFoldDB" id="A0A1B7M140"/>
<dbReference type="PANTHER" id="PTHR42690:SF1">
    <property type="entry name" value="THREONINE SYNTHASE-LIKE 2"/>
    <property type="match status" value="1"/>
</dbReference>
<evidence type="ECO:0000256" key="11">
    <source>
        <dbReference type="PIRSR" id="PIRSR604450-51"/>
    </source>
</evidence>
<feature type="domain" description="Threonine synthase N-terminal" evidence="12">
    <location>
        <begin position="2"/>
        <end position="79"/>
    </location>
</feature>
<dbReference type="InterPro" id="IPR000634">
    <property type="entry name" value="Ser/Thr_deHydtase_PyrdxlP-BS"/>
</dbReference>
<dbReference type="PROSITE" id="PS00165">
    <property type="entry name" value="DEHYDRATASE_SER_THR"/>
    <property type="match status" value="1"/>
</dbReference>
<comment type="cofactor">
    <cofactor evidence="1 11">
        <name>pyridoxal 5'-phosphate</name>
        <dbReference type="ChEBI" id="CHEBI:597326"/>
    </cofactor>
</comment>
<feature type="modified residue" description="N6-(pyridoxal phosphate)lysine" evidence="11">
    <location>
        <position position="112"/>
    </location>
</feature>
<dbReference type="GO" id="GO:0030170">
    <property type="term" value="F:pyridoxal phosphate binding"/>
    <property type="evidence" value="ECO:0007669"/>
    <property type="project" value="InterPro"/>
</dbReference>
<dbReference type="GO" id="GO:0004795">
    <property type="term" value="F:threonine synthase activity"/>
    <property type="evidence" value="ECO:0007669"/>
    <property type="project" value="UniProtKB-UniRule"/>
</dbReference>
<evidence type="ECO:0000259" key="12">
    <source>
        <dbReference type="Pfam" id="PF14821"/>
    </source>
</evidence>
<dbReference type="Pfam" id="PF24857">
    <property type="entry name" value="THR4_C"/>
    <property type="match status" value="1"/>
</dbReference>
<evidence type="ECO:0000256" key="10">
    <source>
        <dbReference type="NCBIfam" id="TIGR00260"/>
    </source>
</evidence>
<keyword evidence="14" id="KW-1185">Reference proteome</keyword>
<dbReference type="RefSeq" id="WP_043057246.1">
    <property type="nucleotide sequence ID" value="NZ_LXEY01000014.1"/>
</dbReference>
<dbReference type="PANTHER" id="PTHR42690">
    <property type="entry name" value="THREONINE SYNTHASE FAMILY MEMBER"/>
    <property type="match status" value="1"/>
</dbReference>
<keyword evidence="7" id="KW-0456">Lyase</keyword>